<dbReference type="SUPFAM" id="SSF52172">
    <property type="entry name" value="CheY-like"/>
    <property type="match status" value="1"/>
</dbReference>
<organism evidence="2 3">
    <name type="scientific">Mycolicibacterium moriokaense</name>
    <dbReference type="NCBI Taxonomy" id="39691"/>
    <lineage>
        <taxon>Bacteria</taxon>
        <taxon>Bacillati</taxon>
        <taxon>Actinomycetota</taxon>
        <taxon>Actinomycetes</taxon>
        <taxon>Mycobacteriales</taxon>
        <taxon>Mycobacteriaceae</taxon>
        <taxon>Mycolicibacterium</taxon>
    </lineage>
</organism>
<dbReference type="PROSITE" id="PS50921">
    <property type="entry name" value="ANTAR"/>
    <property type="match status" value="1"/>
</dbReference>
<comment type="caution">
    <text evidence="2">The sequence shown here is derived from an EMBL/GenBank/DDBJ whole genome shotgun (WGS) entry which is preliminary data.</text>
</comment>
<dbReference type="InterPro" id="IPR005561">
    <property type="entry name" value="ANTAR"/>
</dbReference>
<sequence length="249" mass="26517">MQRILERMQSDLLDAVGLAITVHDKRHDEHPSVIAAVGVGADLVEAQLAGIGGPVPDALAYQVPVLSPDLWTDDRWPGLTLAAMRDRAPRHESSWEQVHGAAAVPGVWADDGTVVVCCALSQPAGASTVASLFNYEQLVSAALITTAAQNATAIEDIITVLQSRGAIEQAKGALMGLVRCDAEHAWRMMRRASQEFNVKLRDLAVALVEHISGAPAEQPDTGTPITPDDRTREAAGLMWAALSETPLPQ</sequence>
<dbReference type="EMBL" id="QJJU01000001">
    <property type="protein sequence ID" value="PXX13040.1"/>
    <property type="molecule type" value="Genomic_DNA"/>
</dbReference>
<dbReference type="Proteomes" id="UP000247781">
    <property type="component" value="Unassembled WGS sequence"/>
</dbReference>
<name>A0A318HT03_9MYCO</name>
<feature type="domain" description="ANTAR" evidence="1">
    <location>
        <begin position="147"/>
        <end position="208"/>
    </location>
</feature>
<proteinExistence type="predicted"/>
<evidence type="ECO:0000259" key="1">
    <source>
        <dbReference type="PROSITE" id="PS50921"/>
    </source>
</evidence>
<dbReference type="RefSeq" id="WP_235658194.1">
    <property type="nucleotide sequence ID" value="NZ_QJJU01000001.1"/>
</dbReference>
<dbReference type="SMART" id="SM01012">
    <property type="entry name" value="ANTAR"/>
    <property type="match status" value="1"/>
</dbReference>
<gene>
    <name evidence="2" type="ORF">C8E89_101188</name>
</gene>
<protein>
    <submittedName>
        <fullName evidence="2">ANTAR domain-containing protein</fullName>
    </submittedName>
</protein>
<reference evidence="3" key="1">
    <citation type="submission" date="2018-05" db="EMBL/GenBank/DDBJ databases">
        <authorList>
            <person name="Deangelis K."/>
            <person name="Huntemann M."/>
            <person name="Clum A."/>
            <person name="Pillay M."/>
            <person name="Palaniappan K."/>
            <person name="Varghese N."/>
            <person name="Mikhailova N."/>
            <person name="Stamatis D."/>
            <person name="Reddy T."/>
            <person name="Daum C."/>
            <person name="Shapiro N."/>
            <person name="Ivanova N."/>
            <person name="Kyrpides N."/>
            <person name="Woyke T."/>
        </authorList>
    </citation>
    <scope>NUCLEOTIDE SEQUENCE [LARGE SCALE GENOMIC DNA]</scope>
    <source>
        <strain evidence="3">GAS496</strain>
    </source>
</reference>
<dbReference type="Gene3D" id="1.10.10.10">
    <property type="entry name" value="Winged helix-like DNA-binding domain superfamily/Winged helix DNA-binding domain"/>
    <property type="match status" value="1"/>
</dbReference>
<keyword evidence="3" id="KW-1185">Reference proteome</keyword>
<reference evidence="2 3" key="2">
    <citation type="submission" date="2018-06" db="EMBL/GenBank/DDBJ databases">
        <title>Sequencing of bacterial isolates from soil warming experiment in Harvard Forest, Massachusetts, USA.</title>
        <authorList>
            <person name="Deangelis K.PhD."/>
        </authorList>
    </citation>
    <scope>NUCLEOTIDE SEQUENCE [LARGE SCALE GENOMIC DNA]</scope>
    <source>
        <strain evidence="2 3">GAS496</strain>
    </source>
</reference>
<dbReference type="AlphaFoldDB" id="A0A318HT03"/>
<dbReference type="InterPro" id="IPR011006">
    <property type="entry name" value="CheY-like_superfamily"/>
</dbReference>
<dbReference type="InterPro" id="IPR036388">
    <property type="entry name" value="WH-like_DNA-bd_sf"/>
</dbReference>
<dbReference type="GO" id="GO:0003723">
    <property type="term" value="F:RNA binding"/>
    <property type="evidence" value="ECO:0007669"/>
    <property type="project" value="InterPro"/>
</dbReference>
<evidence type="ECO:0000313" key="2">
    <source>
        <dbReference type="EMBL" id="PXX13040.1"/>
    </source>
</evidence>
<evidence type="ECO:0000313" key="3">
    <source>
        <dbReference type="Proteomes" id="UP000247781"/>
    </source>
</evidence>
<dbReference type="Pfam" id="PF03861">
    <property type="entry name" value="ANTAR"/>
    <property type="match status" value="1"/>
</dbReference>
<accession>A0A318HT03</accession>